<feature type="active site" description="Proton acceptor" evidence="9">
    <location>
        <position position="69"/>
    </location>
</feature>
<comment type="cofactor">
    <cofactor evidence="9">
        <name>a divalent metal cation</name>
        <dbReference type="ChEBI" id="CHEBI:60240"/>
    </cofactor>
</comment>
<dbReference type="NCBIfam" id="TIGR00172">
    <property type="entry name" value="maf"/>
    <property type="match status" value="1"/>
</dbReference>
<comment type="catalytic activity">
    <reaction evidence="5 9">
        <text>N(7)-methyl-GTP + H2O = N(7)-methyl-GMP + diphosphate + H(+)</text>
        <dbReference type="Rhea" id="RHEA:58744"/>
        <dbReference type="ChEBI" id="CHEBI:15377"/>
        <dbReference type="ChEBI" id="CHEBI:15378"/>
        <dbReference type="ChEBI" id="CHEBI:33019"/>
        <dbReference type="ChEBI" id="CHEBI:58285"/>
        <dbReference type="ChEBI" id="CHEBI:87133"/>
    </reaction>
</comment>
<evidence type="ECO:0000256" key="6">
    <source>
        <dbReference type="ARBA" id="ARBA00053369"/>
    </source>
</evidence>
<evidence type="ECO:0000313" key="11">
    <source>
        <dbReference type="Proteomes" id="UP000787472"/>
    </source>
</evidence>
<dbReference type="Proteomes" id="UP000787472">
    <property type="component" value="Unassembled WGS sequence"/>
</dbReference>
<dbReference type="AlphaFoldDB" id="A0A9E5JTE0"/>
<dbReference type="FunFam" id="3.90.950.10:FF:000005">
    <property type="entry name" value="7-methyl-GTP pyrophosphatase"/>
    <property type="match status" value="1"/>
</dbReference>
<dbReference type="EMBL" id="JAAONZ010000004">
    <property type="protein sequence ID" value="NHO65233.1"/>
    <property type="molecule type" value="Genomic_DNA"/>
</dbReference>
<keyword evidence="3 9" id="KW-0378">Hydrolase</keyword>
<evidence type="ECO:0000256" key="5">
    <source>
        <dbReference type="ARBA" id="ARBA00050213"/>
    </source>
</evidence>
<accession>A0A9E5JTE0</accession>
<keyword evidence="2 9" id="KW-0963">Cytoplasm</keyword>
<evidence type="ECO:0000256" key="2">
    <source>
        <dbReference type="ARBA" id="ARBA00022490"/>
    </source>
</evidence>
<dbReference type="GO" id="GO:0047429">
    <property type="term" value="F:nucleoside triphosphate diphosphatase activity"/>
    <property type="evidence" value="ECO:0007669"/>
    <property type="project" value="InterPro"/>
</dbReference>
<dbReference type="GO" id="GO:0005737">
    <property type="term" value="C:cytoplasm"/>
    <property type="evidence" value="ECO:0007669"/>
    <property type="project" value="UniProtKB-SubCell"/>
</dbReference>
<dbReference type="Gene3D" id="3.90.950.10">
    <property type="match status" value="1"/>
</dbReference>
<name>A0A9E5JTE0_9GAMM</name>
<dbReference type="RefSeq" id="WP_167183730.1">
    <property type="nucleotide sequence ID" value="NZ_JAAONZ010000004.1"/>
</dbReference>
<dbReference type="PANTHER" id="PTHR43213">
    <property type="entry name" value="BIFUNCTIONAL DTTP/UTP PYROPHOSPHATASE/METHYLTRANSFERASE PROTEIN-RELATED"/>
    <property type="match status" value="1"/>
</dbReference>
<feature type="site" description="Important for substrate specificity" evidence="9">
    <location>
        <position position="12"/>
    </location>
</feature>
<proteinExistence type="inferred from homology"/>
<feature type="site" description="Important for substrate specificity" evidence="9">
    <location>
        <position position="70"/>
    </location>
</feature>
<protein>
    <recommendedName>
        <fullName evidence="8 9">7-methyl-GTP pyrophosphatase</fullName>
        <shortName evidence="9">m(7)GTP pyrophosphatase</shortName>
        <ecNumber evidence="9">3.6.1.-</ecNumber>
    </recommendedName>
</protein>
<comment type="subcellular location">
    <subcellularLocation>
        <location evidence="1 9">Cytoplasm</location>
    </subcellularLocation>
</comment>
<dbReference type="EC" id="3.6.1.-" evidence="9"/>
<comment type="function">
    <text evidence="6 9">Nucleoside triphosphate pyrophosphatase that hydrolyzes 7-methyl-GTP (m(7)GTP). May have a dual role in cell division arrest and in preventing the incorporation of modified nucleotides into cellular nucleic acids.</text>
</comment>
<evidence type="ECO:0000256" key="8">
    <source>
        <dbReference type="ARBA" id="ARBA00068163"/>
    </source>
</evidence>
<evidence type="ECO:0000313" key="10">
    <source>
        <dbReference type="EMBL" id="NHO65233.1"/>
    </source>
</evidence>
<evidence type="ECO:0000256" key="3">
    <source>
        <dbReference type="ARBA" id="ARBA00022801"/>
    </source>
</evidence>
<evidence type="ECO:0000256" key="4">
    <source>
        <dbReference type="ARBA" id="ARBA00023080"/>
    </source>
</evidence>
<dbReference type="CDD" id="cd00555">
    <property type="entry name" value="Maf"/>
    <property type="match status" value="1"/>
</dbReference>
<dbReference type="HAMAP" id="MF_00528">
    <property type="entry name" value="Maf"/>
    <property type="match status" value="1"/>
</dbReference>
<feature type="site" description="Important for substrate specificity" evidence="9">
    <location>
        <position position="154"/>
    </location>
</feature>
<comment type="caution">
    <text evidence="10">The sequence shown here is derived from an EMBL/GenBank/DDBJ whole genome shotgun (WGS) entry which is preliminary data.</text>
</comment>
<dbReference type="InterPro" id="IPR029001">
    <property type="entry name" value="ITPase-like_fam"/>
</dbReference>
<keyword evidence="11" id="KW-1185">Reference proteome</keyword>
<comment type="caution">
    <text evidence="9">Lacks conserved residue(s) required for the propagation of feature annotation.</text>
</comment>
<dbReference type="Pfam" id="PF02545">
    <property type="entry name" value="Maf"/>
    <property type="match status" value="1"/>
</dbReference>
<keyword evidence="4 9" id="KW-0546">Nucleotide metabolism</keyword>
<reference evidence="10" key="1">
    <citation type="submission" date="2020-03" db="EMBL/GenBank/DDBJ databases">
        <authorList>
            <person name="Guo F."/>
        </authorList>
    </citation>
    <scope>NUCLEOTIDE SEQUENCE</scope>
    <source>
        <strain evidence="10">JCM 30134</strain>
    </source>
</reference>
<evidence type="ECO:0000256" key="9">
    <source>
        <dbReference type="HAMAP-Rule" id="MF_00528"/>
    </source>
</evidence>
<dbReference type="InterPro" id="IPR003697">
    <property type="entry name" value="Maf-like"/>
</dbReference>
<evidence type="ECO:0000256" key="1">
    <source>
        <dbReference type="ARBA" id="ARBA00004496"/>
    </source>
</evidence>
<dbReference type="SUPFAM" id="SSF52972">
    <property type="entry name" value="ITPase-like"/>
    <property type="match status" value="1"/>
</dbReference>
<dbReference type="GO" id="GO:0009117">
    <property type="term" value="P:nucleotide metabolic process"/>
    <property type="evidence" value="ECO:0007669"/>
    <property type="project" value="UniProtKB-KW"/>
</dbReference>
<sequence>MSHIVLASSSRYRQQLLEKLGLTFVAASPDIDEQPHTGESPNSIAQRLSETKARALKERFPNHLIIGSDQVAELNGIPIGKPGNHQRACQQLQAASGNTLHFHTGVALFNSATATMQYASSCYEVKFRQLTQPQIDAYLRKEAPYDCAGSFKSEGLGIALFEYIRGDDPNSLIGLPLIQLTHLLLNEGIDVLRQ</sequence>
<evidence type="ECO:0000256" key="7">
    <source>
        <dbReference type="ARBA" id="ARBA00060749"/>
    </source>
</evidence>
<dbReference type="PANTHER" id="PTHR43213:SF10">
    <property type="entry name" value="7-METHYL-GTP PYROPHOSPHATASE"/>
    <property type="match status" value="1"/>
</dbReference>
<comment type="similarity">
    <text evidence="7 9">Belongs to the Maf family. YceF subfamily.</text>
</comment>
<organism evidence="10 11">
    <name type="scientific">Pseudomaricurvus hydrocarbonicus</name>
    <dbReference type="NCBI Taxonomy" id="1470433"/>
    <lineage>
        <taxon>Bacteria</taxon>
        <taxon>Pseudomonadati</taxon>
        <taxon>Pseudomonadota</taxon>
        <taxon>Gammaproteobacteria</taxon>
        <taxon>Cellvibrionales</taxon>
        <taxon>Cellvibrionaceae</taxon>
        <taxon>Pseudomaricurvus</taxon>
    </lineage>
</organism>
<dbReference type="PIRSF" id="PIRSF006305">
    <property type="entry name" value="Maf"/>
    <property type="match status" value="1"/>
</dbReference>
<gene>
    <name evidence="10" type="ORF">G8770_06725</name>
</gene>